<feature type="non-terminal residue" evidence="1">
    <location>
        <position position="215"/>
    </location>
</feature>
<feature type="non-terminal residue" evidence="1">
    <location>
        <position position="1"/>
    </location>
</feature>
<evidence type="ECO:0000313" key="1">
    <source>
        <dbReference type="EMBL" id="CAG8836489.1"/>
    </source>
</evidence>
<keyword evidence="2" id="KW-1185">Reference proteome</keyword>
<dbReference type="EMBL" id="CAJVQC010114868">
    <property type="protein sequence ID" value="CAG8836489.1"/>
    <property type="molecule type" value="Genomic_DNA"/>
</dbReference>
<dbReference type="Proteomes" id="UP000789920">
    <property type="component" value="Unassembled WGS sequence"/>
</dbReference>
<sequence length="215" mass="22958">RKKAIFEVFHYRGFLRRAISLGKAQLKLDSLAGKAEIHEVLDLVDNNRKPTGGKLEVRLRLRSPLLKPDIIQKTEKWLVVHGFNLNNPIANTQVSAPSPKVASVKSSSVTSQSDPLGLPTASDPSTQKKGLPTTLDPSTPIKGLPTASDSSTPIKGLPTASDPSTPIKQQTPAKSSTPSVKKTSNTIANTPTQVHNKLPSQVSTPVSKPNPSVTN</sequence>
<gene>
    <name evidence="1" type="ORF">RPERSI_LOCUS29947</name>
</gene>
<reference evidence="1" key="1">
    <citation type="submission" date="2021-06" db="EMBL/GenBank/DDBJ databases">
        <authorList>
            <person name="Kallberg Y."/>
            <person name="Tangrot J."/>
            <person name="Rosling A."/>
        </authorList>
    </citation>
    <scope>NUCLEOTIDE SEQUENCE</scope>
    <source>
        <strain evidence="1">MA461A</strain>
    </source>
</reference>
<comment type="caution">
    <text evidence="1">The sequence shown here is derived from an EMBL/GenBank/DDBJ whole genome shotgun (WGS) entry which is preliminary data.</text>
</comment>
<protein>
    <submittedName>
        <fullName evidence="1">9571_t:CDS:1</fullName>
    </submittedName>
</protein>
<evidence type="ECO:0000313" key="2">
    <source>
        <dbReference type="Proteomes" id="UP000789920"/>
    </source>
</evidence>
<proteinExistence type="predicted"/>
<accession>A0ACA9SFB1</accession>
<name>A0ACA9SFB1_9GLOM</name>
<organism evidence="1 2">
    <name type="scientific">Racocetra persica</name>
    <dbReference type="NCBI Taxonomy" id="160502"/>
    <lineage>
        <taxon>Eukaryota</taxon>
        <taxon>Fungi</taxon>
        <taxon>Fungi incertae sedis</taxon>
        <taxon>Mucoromycota</taxon>
        <taxon>Glomeromycotina</taxon>
        <taxon>Glomeromycetes</taxon>
        <taxon>Diversisporales</taxon>
        <taxon>Gigasporaceae</taxon>
        <taxon>Racocetra</taxon>
    </lineage>
</organism>